<dbReference type="InParanoid" id="I2H1B0"/>
<feature type="compositionally biased region" description="Basic and acidic residues" evidence="1">
    <location>
        <begin position="61"/>
        <end position="74"/>
    </location>
</feature>
<organism evidence="2 3">
    <name type="scientific">Henningerozyma blattae (strain ATCC 34711 / CBS 6284 / DSM 70876 / NBRC 10599 / NRRL Y-10934 / UCD 77-7)</name>
    <name type="common">Yeast</name>
    <name type="synonym">Tetrapisispora blattae</name>
    <dbReference type="NCBI Taxonomy" id="1071380"/>
    <lineage>
        <taxon>Eukaryota</taxon>
        <taxon>Fungi</taxon>
        <taxon>Dikarya</taxon>
        <taxon>Ascomycota</taxon>
        <taxon>Saccharomycotina</taxon>
        <taxon>Saccharomycetes</taxon>
        <taxon>Saccharomycetales</taxon>
        <taxon>Saccharomycetaceae</taxon>
        <taxon>Henningerozyma</taxon>
    </lineage>
</organism>
<feature type="compositionally biased region" description="Basic residues" evidence="1">
    <location>
        <begin position="75"/>
        <end position="88"/>
    </location>
</feature>
<dbReference type="PANTHER" id="PTHR24030">
    <property type="entry name" value="PROTEIN CMSS1"/>
    <property type="match status" value="1"/>
</dbReference>
<name>I2H1B0_HENB6</name>
<evidence type="ECO:0000313" key="3">
    <source>
        <dbReference type="Proteomes" id="UP000002866"/>
    </source>
</evidence>
<dbReference type="HOGENOM" id="CLU_082468_0_0_1"/>
<dbReference type="RefSeq" id="XP_004179681.1">
    <property type="nucleotide sequence ID" value="XM_004179633.1"/>
</dbReference>
<sequence>MSNPDDLDDGLLYDNDLDYNNNEDAIDISNIDEPTEASKETDKLSKKRERNDGSESESESELEKKHVDNDESKVSKRQKKLKNSKLHQKKQEQLEYDIKQRKDIAKAGGEKIVEFFSTLIRKANPDLSALELGELYFKKEDFLCSAKFEDERNLTNFPKFMDNFSKSPKAIVLSMSNIRVADVTRSLNFGNNSKCIKLFSKNKLKDDISSIEAILGEGAKTKRSKNVKYFIVTPTRMEKLLENTDLFFKGKDKLDIILDASYLDNKKNSILTSENSAILCKVLKTILKNKSSVKVILY</sequence>
<dbReference type="OMA" id="CVGTPAR"/>
<accession>I2H1B0</accession>
<dbReference type="Pfam" id="PF14617">
    <property type="entry name" value="CMS1"/>
    <property type="match status" value="1"/>
</dbReference>
<dbReference type="Proteomes" id="UP000002866">
    <property type="component" value="Chromosome 3"/>
</dbReference>
<evidence type="ECO:0008006" key="4">
    <source>
        <dbReference type="Google" id="ProtNLM"/>
    </source>
</evidence>
<dbReference type="EMBL" id="HE806318">
    <property type="protein sequence ID" value="CCH60162.1"/>
    <property type="molecule type" value="Genomic_DNA"/>
</dbReference>
<dbReference type="KEGG" id="tbl:TBLA_0C03600"/>
<proteinExistence type="predicted"/>
<dbReference type="FunCoup" id="I2H1B0">
    <property type="interactions" value="333"/>
</dbReference>
<keyword evidence="3" id="KW-1185">Reference proteome</keyword>
<feature type="region of interest" description="Disordered" evidence="1">
    <location>
        <begin position="1"/>
        <end position="94"/>
    </location>
</feature>
<evidence type="ECO:0000256" key="1">
    <source>
        <dbReference type="SAM" id="MobiDB-lite"/>
    </source>
</evidence>
<gene>
    <name evidence="2" type="primary">TBLA0C03600</name>
    <name evidence="2" type="ORF">TBLA_0C03600</name>
</gene>
<evidence type="ECO:0000313" key="2">
    <source>
        <dbReference type="EMBL" id="CCH60162.1"/>
    </source>
</evidence>
<dbReference type="GO" id="GO:0005634">
    <property type="term" value="C:nucleus"/>
    <property type="evidence" value="ECO:0007669"/>
    <property type="project" value="TreeGrafter"/>
</dbReference>
<feature type="compositionally biased region" description="Acidic residues" evidence="1">
    <location>
        <begin position="1"/>
        <end position="17"/>
    </location>
</feature>
<dbReference type="PANTHER" id="PTHR24030:SF0">
    <property type="entry name" value="PROTEIN CMSS1"/>
    <property type="match status" value="1"/>
</dbReference>
<dbReference type="OrthoDB" id="1929311at2759"/>
<feature type="compositionally biased region" description="Basic and acidic residues" evidence="1">
    <location>
        <begin position="36"/>
        <end position="53"/>
    </location>
</feature>
<protein>
    <recommendedName>
        <fullName evidence="4">Protein CMS1</fullName>
    </recommendedName>
</protein>
<dbReference type="AlphaFoldDB" id="I2H1B0"/>
<dbReference type="STRING" id="1071380.I2H1B0"/>
<dbReference type="GeneID" id="14495142"/>
<dbReference type="eggNOG" id="KOG3089">
    <property type="taxonomic scope" value="Eukaryota"/>
</dbReference>
<dbReference type="GO" id="GO:0030686">
    <property type="term" value="C:90S preribosome"/>
    <property type="evidence" value="ECO:0007669"/>
    <property type="project" value="TreeGrafter"/>
</dbReference>
<dbReference type="InterPro" id="IPR032704">
    <property type="entry name" value="Cms1"/>
</dbReference>
<reference evidence="2 3" key="1">
    <citation type="journal article" date="2011" name="Proc. Natl. Acad. Sci. U.S.A.">
        <title>Evolutionary erosion of yeast sex chromosomes by mating-type switching accidents.</title>
        <authorList>
            <person name="Gordon J.L."/>
            <person name="Armisen D."/>
            <person name="Proux-Wera E."/>
            <person name="Oheigeartaigh S.S."/>
            <person name="Byrne K.P."/>
            <person name="Wolfe K.H."/>
        </authorList>
    </citation>
    <scope>NUCLEOTIDE SEQUENCE [LARGE SCALE GENOMIC DNA]</scope>
    <source>
        <strain evidence="3">ATCC 34711 / CBS 6284 / DSM 70876 / NBRC 10599 / NRRL Y-10934 / UCD 77-7</strain>
    </source>
</reference>